<evidence type="ECO:0000256" key="9">
    <source>
        <dbReference type="SAM" id="SignalP"/>
    </source>
</evidence>
<evidence type="ECO:0000256" key="4">
    <source>
        <dbReference type="ARBA" id="ARBA00023139"/>
    </source>
</evidence>
<dbReference type="STRING" id="1813019.A2J15_03290"/>
<dbReference type="Proteomes" id="UP000093205">
    <property type="component" value="Chromosome"/>
</dbReference>
<reference evidence="13 14" key="1">
    <citation type="submission" date="2018-08" db="EMBL/GenBank/DDBJ databases">
        <title>Survival mechanisms of Campylobacter hepaticus identified by genomic analysis and comparative transcriptomic analysis of in vivo and in vitro derived bacteria.</title>
        <authorList>
            <person name="Van T.T.H."/>
            <person name="Moore R.J."/>
        </authorList>
    </citation>
    <scope>NUCLEOTIDE SEQUENCE [LARGE SCALE GENOMIC DNA]</scope>
    <source>
        <strain evidence="12 14">54L</strain>
        <strain evidence="11 13">HV10</strain>
    </source>
</reference>
<dbReference type="InterPro" id="IPR014169">
    <property type="entry name" value="Pal_lipo_C"/>
</dbReference>
<comment type="similarity">
    <text evidence="8">Belongs to the Pal lipoprotein family.</text>
</comment>
<keyword evidence="3 8" id="KW-0472">Membrane</keyword>
<dbReference type="InterPro" id="IPR006665">
    <property type="entry name" value="OmpA-like"/>
</dbReference>
<comment type="subcellular location">
    <subcellularLocation>
        <location evidence="8">Cell outer membrane</location>
        <topology evidence="8">Lipid-anchor</topology>
    </subcellularLocation>
</comment>
<dbReference type="Proteomes" id="UP000286095">
    <property type="component" value="Unassembled WGS sequence"/>
</dbReference>
<keyword evidence="4 8" id="KW-0564">Palmitate</keyword>
<accession>A0A424Z145</accession>
<evidence type="ECO:0000313" key="12">
    <source>
        <dbReference type="EMBL" id="RQD87826.1"/>
    </source>
</evidence>
<feature type="signal peptide" evidence="9">
    <location>
        <begin position="1"/>
        <end position="22"/>
    </location>
</feature>
<dbReference type="InterPro" id="IPR036737">
    <property type="entry name" value="OmpA-like_sf"/>
</dbReference>
<dbReference type="CDD" id="cd07185">
    <property type="entry name" value="OmpA_C-like"/>
    <property type="match status" value="1"/>
</dbReference>
<evidence type="ECO:0000313" key="14">
    <source>
        <dbReference type="Proteomes" id="UP000286095"/>
    </source>
</evidence>
<keyword evidence="2 8" id="KW-0732">Signal</keyword>
<dbReference type="NCBIfam" id="TIGR02802">
    <property type="entry name" value="Pal_lipo"/>
    <property type="match status" value="1"/>
</dbReference>
<feature type="domain" description="OmpA-like" evidence="10">
    <location>
        <begin position="49"/>
        <end position="165"/>
    </location>
</feature>
<dbReference type="Gene3D" id="3.30.1330.60">
    <property type="entry name" value="OmpA-like domain"/>
    <property type="match status" value="1"/>
</dbReference>
<evidence type="ECO:0000256" key="2">
    <source>
        <dbReference type="ARBA" id="ARBA00022729"/>
    </source>
</evidence>
<dbReference type="GeneID" id="44004976"/>
<dbReference type="RefSeq" id="WP_066778510.1">
    <property type="nucleotide sequence ID" value="NZ_CBCSFE010000006.1"/>
</dbReference>
<keyword evidence="5 8" id="KW-0998">Cell outer membrane</keyword>
<dbReference type="HAMAP" id="MF_02204">
    <property type="entry name" value="Pal"/>
    <property type="match status" value="1"/>
</dbReference>
<evidence type="ECO:0000256" key="5">
    <source>
        <dbReference type="ARBA" id="ARBA00023237"/>
    </source>
</evidence>
<evidence type="ECO:0000256" key="1">
    <source>
        <dbReference type="ARBA" id="ARBA00022618"/>
    </source>
</evidence>
<dbReference type="PRINTS" id="PR01021">
    <property type="entry name" value="OMPADOMAIN"/>
</dbReference>
<dbReference type="PANTHER" id="PTHR30329:SF21">
    <property type="entry name" value="LIPOPROTEIN YIAD-RELATED"/>
    <property type="match status" value="1"/>
</dbReference>
<dbReference type="EMBL" id="QURW01000007">
    <property type="protein sequence ID" value="RQD87826.1"/>
    <property type="molecule type" value="Genomic_DNA"/>
</dbReference>
<dbReference type="AlphaFoldDB" id="A0A424Z145"/>
<dbReference type="InterPro" id="IPR006664">
    <property type="entry name" value="OMP_bac"/>
</dbReference>
<evidence type="ECO:0000313" key="13">
    <source>
        <dbReference type="Proteomes" id="UP000093205"/>
    </source>
</evidence>
<dbReference type="PANTHER" id="PTHR30329">
    <property type="entry name" value="STATOR ELEMENT OF FLAGELLAR MOTOR COMPLEX"/>
    <property type="match status" value="1"/>
</dbReference>
<keyword evidence="1" id="KW-0132">Cell division</keyword>
<keyword evidence="13" id="KW-1185">Reference proteome</keyword>
<dbReference type="GO" id="GO:0051301">
    <property type="term" value="P:cell division"/>
    <property type="evidence" value="ECO:0007669"/>
    <property type="project" value="UniProtKB-KW"/>
</dbReference>
<evidence type="ECO:0000256" key="6">
    <source>
        <dbReference type="ARBA" id="ARBA00023288"/>
    </source>
</evidence>
<dbReference type="PROSITE" id="PS51257">
    <property type="entry name" value="PROKAR_LIPOPROTEIN"/>
    <property type="match status" value="1"/>
</dbReference>
<protein>
    <recommendedName>
        <fullName evidence="8">Peptidoglycan-associated lipoprotein</fullName>
        <shortName evidence="8">PAL</shortName>
    </recommendedName>
</protein>
<evidence type="ECO:0000256" key="3">
    <source>
        <dbReference type="ARBA" id="ARBA00023136"/>
    </source>
</evidence>
<evidence type="ECO:0000256" key="8">
    <source>
        <dbReference type="HAMAP-Rule" id="MF_02204"/>
    </source>
</evidence>
<dbReference type="InterPro" id="IPR039001">
    <property type="entry name" value="Pal"/>
</dbReference>
<dbReference type="Pfam" id="PF00691">
    <property type="entry name" value="OmpA"/>
    <property type="match status" value="1"/>
</dbReference>
<proteinExistence type="inferred from homology"/>
<evidence type="ECO:0000313" key="11">
    <source>
        <dbReference type="EMBL" id="AXP09148.1"/>
    </source>
</evidence>
<keyword evidence="6 8" id="KW-0449">Lipoprotein</keyword>
<evidence type="ECO:0000259" key="10">
    <source>
        <dbReference type="PROSITE" id="PS51123"/>
    </source>
</evidence>
<dbReference type="GO" id="GO:0009279">
    <property type="term" value="C:cell outer membrane"/>
    <property type="evidence" value="ECO:0007669"/>
    <property type="project" value="UniProtKB-SubCell"/>
</dbReference>
<evidence type="ECO:0000256" key="7">
    <source>
        <dbReference type="ARBA" id="ARBA00023306"/>
    </source>
</evidence>
<gene>
    <name evidence="8 12" type="primary">pal</name>
    <name evidence="11" type="ORF">A2J15_005500</name>
    <name evidence="12" type="ORF">DZD40_03745</name>
</gene>
<dbReference type="KEGG" id="chw:A2J15_005500"/>
<dbReference type="EMBL" id="CP031611">
    <property type="protein sequence ID" value="AXP09148.1"/>
    <property type="molecule type" value="Genomic_DNA"/>
</dbReference>
<sequence length="165" mass="17818">MKKILFTSIAVLAVLISGCSTKSTSVSSDSSVDSSRGSGGIDGWDIDSKISQLNDTLNKVYFDFDKFNIRSDMQGVIATNADIFNTEVSGVSITVEGNCDEWGTDEYNQALGLKRAKAVKEALVAKGVNADRIAVKSYGETNPVCTEKTKACDAQNRRAEFKLSR</sequence>
<keyword evidence="7" id="KW-0131">Cell cycle</keyword>
<feature type="chain" id="PRO_5044603217" description="Peptidoglycan-associated lipoprotein" evidence="9">
    <location>
        <begin position="23"/>
        <end position="165"/>
    </location>
</feature>
<organism evidence="12 14">
    <name type="scientific">Campylobacter hepaticus</name>
    <dbReference type="NCBI Taxonomy" id="1813019"/>
    <lineage>
        <taxon>Bacteria</taxon>
        <taxon>Pseudomonadati</taxon>
        <taxon>Campylobacterota</taxon>
        <taxon>Epsilonproteobacteria</taxon>
        <taxon>Campylobacterales</taxon>
        <taxon>Campylobacteraceae</taxon>
        <taxon>Campylobacter</taxon>
    </lineage>
</organism>
<dbReference type="PROSITE" id="PS51123">
    <property type="entry name" value="OMPA_2"/>
    <property type="match status" value="1"/>
</dbReference>
<name>A0A424Z145_9BACT</name>
<dbReference type="SUPFAM" id="SSF103088">
    <property type="entry name" value="OmpA-like"/>
    <property type="match status" value="1"/>
</dbReference>
<dbReference type="OrthoDB" id="9809164at2"/>
<dbReference type="InterPro" id="IPR050330">
    <property type="entry name" value="Bact_OuterMem_StrucFunc"/>
</dbReference>